<dbReference type="InterPro" id="IPR029045">
    <property type="entry name" value="ClpP/crotonase-like_dom_sf"/>
</dbReference>
<comment type="subcellular location">
    <subcellularLocation>
        <location evidence="1">Peroxisome</location>
    </subcellularLocation>
</comment>
<evidence type="ECO:0000256" key="4">
    <source>
        <dbReference type="ARBA" id="ARBA00023235"/>
    </source>
</evidence>
<dbReference type="PANTHER" id="PTHR43684:SF1">
    <property type="entry name" value="ENOYL-COA DELTA ISOMERASE 2"/>
    <property type="match status" value="1"/>
</dbReference>
<dbReference type="AlphaFoldDB" id="A0A844XEG0"/>
<name>A0A844XEG0_9SPHN</name>
<dbReference type="SUPFAM" id="SSF52096">
    <property type="entry name" value="ClpP/crotonase"/>
    <property type="match status" value="1"/>
</dbReference>
<dbReference type="PANTHER" id="PTHR43684">
    <property type="match status" value="1"/>
</dbReference>
<proteinExistence type="inferred from homology"/>
<gene>
    <name evidence="5" type="ORF">GRF63_13220</name>
</gene>
<dbReference type="InterPro" id="IPR014748">
    <property type="entry name" value="Enoyl-CoA_hydra_C"/>
</dbReference>
<evidence type="ECO:0000313" key="6">
    <source>
        <dbReference type="Proteomes" id="UP000461409"/>
    </source>
</evidence>
<sequence length="253" mass="26460">MSGTVDITQDGGVLTLLMNRPDKKNALTDAMYGALADAMESAERDAAVRAVVIRGAGDLFCAGNDIGDFLKSSGNVGEANVFRFIRLLGSFTKPLLAGVQGHAVGIGTTMLLHCDYVVLAQDAKLSTPFTTLGLVPEAASSLLLPVAIGHQRAFAMLAMGERMEASDALACGLANEVVANADLEGSVAKAAARIAALPPGAVQASKTLMRDPGLVAAKMEAEIEIFAQRLQSAEAREAFTAFMEKRAPDFSQF</sequence>
<keyword evidence="6" id="KW-1185">Reference proteome</keyword>
<reference evidence="5 6" key="1">
    <citation type="submission" date="2019-12" db="EMBL/GenBank/DDBJ databases">
        <authorList>
            <person name="Lee S.D."/>
        </authorList>
    </citation>
    <scope>NUCLEOTIDE SEQUENCE [LARGE SCALE GENOMIC DNA]</scope>
    <source>
        <strain evidence="5 6">GH3-10</strain>
    </source>
</reference>
<evidence type="ECO:0000256" key="3">
    <source>
        <dbReference type="ARBA" id="ARBA00023140"/>
    </source>
</evidence>
<dbReference type="CDD" id="cd06558">
    <property type="entry name" value="crotonase-like"/>
    <property type="match status" value="1"/>
</dbReference>
<dbReference type="InterPro" id="IPR051053">
    <property type="entry name" value="ECH/Chromodomain_protein"/>
</dbReference>
<evidence type="ECO:0000256" key="2">
    <source>
        <dbReference type="ARBA" id="ARBA00005254"/>
    </source>
</evidence>
<reference evidence="5 6" key="2">
    <citation type="submission" date="2020-02" db="EMBL/GenBank/DDBJ databases">
        <title>Erythrobacter dongmakensis sp. nov., isolated from a tidal mudflat.</title>
        <authorList>
            <person name="Kim I.S."/>
        </authorList>
    </citation>
    <scope>NUCLEOTIDE SEQUENCE [LARGE SCALE GENOMIC DNA]</scope>
    <source>
        <strain evidence="5 6">GH3-10</strain>
    </source>
</reference>
<comment type="similarity">
    <text evidence="2">Belongs to the enoyl-CoA hydratase/isomerase family.</text>
</comment>
<protein>
    <submittedName>
        <fullName evidence="5">Enoyl-CoA hydratase</fullName>
    </submittedName>
</protein>
<dbReference type="Pfam" id="PF00378">
    <property type="entry name" value="ECH_1"/>
    <property type="match status" value="1"/>
</dbReference>
<dbReference type="EMBL" id="WUBR01000003">
    <property type="protein sequence ID" value="MWV28867.1"/>
    <property type="molecule type" value="Genomic_DNA"/>
</dbReference>
<evidence type="ECO:0000313" key="5">
    <source>
        <dbReference type="EMBL" id="MWV28867.1"/>
    </source>
</evidence>
<comment type="caution">
    <text evidence="5">The sequence shown here is derived from an EMBL/GenBank/DDBJ whole genome shotgun (WGS) entry which is preliminary data.</text>
</comment>
<evidence type="ECO:0000256" key="1">
    <source>
        <dbReference type="ARBA" id="ARBA00004275"/>
    </source>
</evidence>
<keyword evidence="4" id="KW-0413">Isomerase</keyword>
<dbReference type="Gene3D" id="1.10.12.10">
    <property type="entry name" value="Lyase 2-enoyl-coa Hydratase, Chain A, domain 2"/>
    <property type="match status" value="1"/>
</dbReference>
<dbReference type="Proteomes" id="UP000461409">
    <property type="component" value="Unassembled WGS sequence"/>
</dbReference>
<organism evidence="5 6">
    <name type="scientific">Aurantiacibacter rhizosphaerae</name>
    <dbReference type="NCBI Taxonomy" id="2691582"/>
    <lineage>
        <taxon>Bacteria</taxon>
        <taxon>Pseudomonadati</taxon>
        <taxon>Pseudomonadota</taxon>
        <taxon>Alphaproteobacteria</taxon>
        <taxon>Sphingomonadales</taxon>
        <taxon>Erythrobacteraceae</taxon>
        <taxon>Aurantiacibacter</taxon>
    </lineage>
</organism>
<dbReference type="Gene3D" id="3.90.226.10">
    <property type="entry name" value="2-enoyl-CoA Hydratase, Chain A, domain 1"/>
    <property type="match status" value="1"/>
</dbReference>
<keyword evidence="3" id="KW-0576">Peroxisome</keyword>
<dbReference type="InterPro" id="IPR001753">
    <property type="entry name" value="Enoyl-CoA_hydra/iso"/>
</dbReference>
<accession>A0A844XEG0</accession>
<dbReference type="GO" id="GO:0004165">
    <property type="term" value="F:delta(3)-delta(2)-enoyl-CoA isomerase activity"/>
    <property type="evidence" value="ECO:0007669"/>
    <property type="project" value="UniProtKB-ARBA"/>
</dbReference>
<dbReference type="RefSeq" id="WP_160486519.1">
    <property type="nucleotide sequence ID" value="NZ_WUBR01000003.1"/>
</dbReference>